<dbReference type="Gene3D" id="2.40.10.10">
    <property type="entry name" value="Trypsin-like serine proteases"/>
    <property type="match status" value="2"/>
</dbReference>
<name>A0A8K1WNS9_9VIRU</name>
<evidence type="ECO:0000313" key="1">
    <source>
        <dbReference type="EMBL" id="UGO57179.1"/>
    </source>
</evidence>
<proteinExistence type="predicted"/>
<sequence>MEESAWKTLMLAARLAGPAACAVFREQALILCRSLARGIVSLPGTAARLSRWMVVNPLVSSLGVVGLTAFSKQVVSSALQILFKGLKNLYTWFRSRSDDTKPKIDFSPARTAFCGESIVAGSNEMDAPHRSGEIFIGQKDVVYGKGCRLYNHLVVPEHVLQACLPNSSGIRGLTLSNPKDTRLKQEFSIVSVDGEERIFEINSNFELIATDVLCAFVPDKIWSQLGVAKINVGFLDAGASVSITGIQSRGTIGVLTPCFASGFGQVRYGSTTTNGYSGAVYMQGQRAIGMHLWGGTSNLGVAMDYIRCLVSRLPSAATNESRHDVDHSAEWASSNWFTEDDKLRDGLKINNSSLDEIEVYYQGRYYQMDRDALKQNLTTKKWNALNYVDRESGSFLLNRGGSPLLVSNKESLNGPNTSGIVASSPPLKTSPVVLSKSQKKNLKVQQMKIELGRLKAEGASSSA</sequence>
<organism evidence="1">
    <name type="scientific">Riboviria sp</name>
    <dbReference type="NCBI Taxonomy" id="2585031"/>
    <lineage>
        <taxon>Viruses</taxon>
        <taxon>Riboviria</taxon>
    </lineage>
</organism>
<dbReference type="InterPro" id="IPR043504">
    <property type="entry name" value="Peptidase_S1_PA_chymotrypsin"/>
</dbReference>
<protein>
    <submittedName>
        <fullName evidence="1">Uncharacterized protein</fullName>
    </submittedName>
</protein>
<reference evidence="1" key="1">
    <citation type="submission" date="2020-11" db="EMBL/GenBank/DDBJ databases">
        <title>RNA virus dark matter in the feces of wild birds.</title>
        <authorList>
            <person name="Lu X."/>
            <person name="Yang X.S."/>
            <person name="Zhang W."/>
        </authorList>
    </citation>
    <scope>NUCLEOTIDE SEQUENCE</scope>
    <source>
        <strain evidence="1">DuskyWarbler62con23</strain>
    </source>
</reference>
<accession>A0A8K1WNS9</accession>
<dbReference type="EMBL" id="MW239227">
    <property type="protein sequence ID" value="UGO57179.1"/>
    <property type="molecule type" value="Genomic_RNA"/>
</dbReference>